<dbReference type="Pfam" id="PF07702">
    <property type="entry name" value="UTRA"/>
    <property type="match status" value="1"/>
</dbReference>
<evidence type="ECO:0000259" key="4">
    <source>
        <dbReference type="PROSITE" id="PS50949"/>
    </source>
</evidence>
<dbReference type="GO" id="GO:0003700">
    <property type="term" value="F:DNA-binding transcription factor activity"/>
    <property type="evidence" value="ECO:0007669"/>
    <property type="project" value="InterPro"/>
</dbReference>
<dbReference type="SUPFAM" id="SSF64288">
    <property type="entry name" value="Chorismate lyase-like"/>
    <property type="match status" value="1"/>
</dbReference>
<organism evidence="5 6">
    <name type="scientific">Leucobacter komagatae</name>
    <dbReference type="NCBI Taxonomy" id="55969"/>
    <lineage>
        <taxon>Bacteria</taxon>
        <taxon>Bacillati</taxon>
        <taxon>Actinomycetota</taxon>
        <taxon>Actinomycetes</taxon>
        <taxon>Micrococcales</taxon>
        <taxon>Microbacteriaceae</taxon>
        <taxon>Leucobacter</taxon>
    </lineage>
</organism>
<dbReference type="PRINTS" id="PR00035">
    <property type="entry name" value="HTHGNTR"/>
</dbReference>
<dbReference type="InterPro" id="IPR036390">
    <property type="entry name" value="WH_DNA-bd_sf"/>
</dbReference>
<evidence type="ECO:0000256" key="3">
    <source>
        <dbReference type="ARBA" id="ARBA00023163"/>
    </source>
</evidence>
<reference evidence="5 6" key="1">
    <citation type="submission" date="2019-06" db="EMBL/GenBank/DDBJ databases">
        <title>Sequencing the genomes of 1000 actinobacteria strains.</title>
        <authorList>
            <person name="Klenk H.-P."/>
        </authorList>
    </citation>
    <scope>NUCLEOTIDE SEQUENCE [LARGE SCALE GENOMIC DNA]</scope>
    <source>
        <strain evidence="5 6">DSM 8803</strain>
    </source>
</reference>
<dbReference type="Gene3D" id="1.10.10.10">
    <property type="entry name" value="Winged helix-like DNA-binding domain superfamily/Winged helix DNA-binding domain"/>
    <property type="match status" value="1"/>
</dbReference>
<keyword evidence="2" id="KW-0238">DNA-binding</keyword>
<dbReference type="OrthoDB" id="3194402at2"/>
<dbReference type="SMART" id="SM00345">
    <property type="entry name" value="HTH_GNTR"/>
    <property type="match status" value="1"/>
</dbReference>
<dbReference type="InterPro" id="IPR050679">
    <property type="entry name" value="Bact_HTH_transcr_reg"/>
</dbReference>
<dbReference type="AlphaFoldDB" id="A0A542Y6B3"/>
<proteinExistence type="predicted"/>
<protein>
    <submittedName>
        <fullName evidence="5">GntR family transcriptional regulator</fullName>
    </submittedName>
</protein>
<evidence type="ECO:0000256" key="2">
    <source>
        <dbReference type="ARBA" id="ARBA00023125"/>
    </source>
</evidence>
<dbReference type="Pfam" id="PF00392">
    <property type="entry name" value="GntR"/>
    <property type="match status" value="1"/>
</dbReference>
<keyword evidence="3" id="KW-0804">Transcription</keyword>
<dbReference type="InterPro" id="IPR036388">
    <property type="entry name" value="WH-like_DNA-bd_sf"/>
</dbReference>
<dbReference type="SMART" id="SM00866">
    <property type="entry name" value="UTRA"/>
    <property type="match status" value="1"/>
</dbReference>
<dbReference type="InterPro" id="IPR028978">
    <property type="entry name" value="Chorismate_lyase_/UTRA_dom_sf"/>
</dbReference>
<sequence length="249" mass="27995">MQSSAAPGSLDRYADAPLWQQLSSALREEIDEGRLLPDQALPSESELINRYGVSRTVVREALADLVRAGLIYKVRARGSFVSPRRPELKFVGSMMGSSADLEATGRIITTRVINFETDAADAKLAEELQITVGEPVIRLRRLRFVDTAPWLLVDTVLPERRFPNLARANLENQSLYDHLRRHYGVHPSGADRWISAVNPSVEDAELLQLRPEDPILAIDSIAWDAQGVPFERYHALHRSDGNRFYLGIR</sequence>
<dbReference type="EMBL" id="VFON01000001">
    <property type="protein sequence ID" value="TQL43574.1"/>
    <property type="molecule type" value="Genomic_DNA"/>
</dbReference>
<dbReference type="InterPro" id="IPR000524">
    <property type="entry name" value="Tscrpt_reg_HTH_GntR"/>
</dbReference>
<gene>
    <name evidence="5" type="ORF">FB468_1600</name>
</gene>
<evidence type="ECO:0000313" key="6">
    <source>
        <dbReference type="Proteomes" id="UP000319094"/>
    </source>
</evidence>
<feature type="domain" description="HTH gntR-type" evidence="4">
    <location>
        <begin position="16"/>
        <end position="84"/>
    </location>
</feature>
<evidence type="ECO:0000313" key="5">
    <source>
        <dbReference type="EMBL" id="TQL43574.1"/>
    </source>
</evidence>
<accession>A0A542Y6B3</accession>
<keyword evidence="6" id="KW-1185">Reference proteome</keyword>
<dbReference type="SUPFAM" id="SSF46785">
    <property type="entry name" value="Winged helix' DNA-binding domain"/>
    <property type="match status" value="1"/>
</dbReference>
<dbReference type="RefSeq" id="WP_141886870.1">
    <property type="nucleotide sequence ID" value="NZ_BAAAUY010000017.1"/>
</dbReference>
<name>A0A542Y6B3_9MICO</name>
<dbReference type="Proteomes" id="UP000319094">
    <property type="component" value="Unassembled WGS sequence"/>
</dbReference>
<comment type="caution">
    <text evidence="5">The sequence shown here is derived from an EMBL/GenBank/DDBJ whole genome shotgun (WGS) entry which is preliminary data.</text>
</comment>
<dbReference type="PANTHER" id="PTHR44846:SF1">
    <property type="entry name" value="MANNOSYL-D-GLYCERATE TRANSPORT_METABOLISM SYSTEM REPRESSOR MNGR-RELATED"/>
    <property type="match status" value="1"/>
</dbReference>
<dbReference type="Gene3D" id="3.40.1410.10">
    <property type="entry name" value="Chorismate lyase-like"/>
    <property type="match status" value="1"/>
</dbReference>
<dbReference type="PROSITE" id="PS50949">
    <property type="entry name" value="HTH_GNTR"/>
    <property type="match status" value="1"/>
</dbReference>
<dbReference type="CDD" id="cd07377">
    <property type="entry name" value="WHTH_GntR"/>
    <property type="match status" value="1"/>
</dbReference>
<evidence type="ECO:0000256" key="1">
    <source>
        <dbReference type="ARBA" id="ARBA00023015"/>
    </source>
</evidence>
<dbReference type="InterPro" id="IPR011663">
    <property type="entry name" value="UTRA"/>
</dbReference>
<dbReference type="GO" id="GO:0045892">
    <property type="term" value="P:negative regulation of DNA-templated transcription"/>
    <property type="evidence" value="ECO:0007669"/>
    <property type="project" value="TreeGrafter"/>
</dbReference>
<dbReference type="GO" id="GO:0003677">
    <property type="term" value="F:DNA binding"/>
    <property type="evidence" value="ECO:0007669"/>
    <property type="project" value="UniProtKB-KW"/>
</dbReference>
<dbReference type="PANTHER" id="PTHR44846">
    <property type="entry name" value="MANNOSYL-D-GLYCERATE TRANSPORT/METABOLISM SYSTEM REPRESSOR MNGR-RELATED"/>
    <property type="match status" value="1"/>
</dbReference>
<keyword evidence="1" id="KW-0805">Transcription regulation</keyword>